<dbReference type="PROSITE" id="PS51257">
    <property type="entry name" value="PROKAR_LIPOPROTEIN"/>
    <property type="match status" value="1"/>
</dbReference>
<evidence type="ECO:0008006" key="4">
    <source>
        <dbReference type="Google" id="ProtNLM"/>
    </source>
</evidence>
<dbReference type="Proteomes" id="UP000001549">
    <property type="component" value="Chromosome"/>
</dbReference>
<evidence type="ECO:0000256" key="1">
    <source>
        <dbReference type="SAM" id="SignalP"/>
    </source>
</evidence>
<keyword evidence="3" id="KW-1185">Reference proteome</keyword>
<dbReference type="EMBL" id="CP002801">
    <property type="protein sequence ID" value="AEH08047.1"/>
    <property type="molecule type" value="Genomic_DNA"/>
</dbReference>
<dbReference type="RefSeq" id="WP_013872035.1">
    <property type="nucleotide sequence ID" value="NZ_CAAAFP010000038.1"/>
</dbReference>
<proteinExistence type="predicted"/>
<evidence type="ECO:0000313" key="2">
    <source>
        <dbReference type="EMBL" id="AEH08047.1"/>
    </source>
</evidence>
<reference evidence="2 3" key="1">
    <citation type="submission" date="2011-05" db="EMBL/GenBank/DDBJ databases">
        <title>Complete sequence of chromosome of Frankia symbiont of Datisca glomerata.</title>
        <authorList>
            <consortium name="US DOE Joint Genome Institute"/>
            <person name="Lucas S."/>
            <person name="Han J."/>
            <person name="Lapidus A."/>
            <person name="Cheng J.-F."/>
            <person name="Goodwin L."/>
            <person name="Pitluck S."/>
            <person name="Peters L."/>
            <person name="Mikhailova N."/>
            <person name="Chertkov O."/>
            <person name="Teshima H."/>
            <person name="Han C."/>
            <person name="Tapia R."/>
            <person name="Land M."/>
            <person name="Hauser L."/>
            <person name="Kyrpides N."/>
            <person name="Ivanova N."/>
            <person name="Pagani I."/>
            <person name="Berry A."/>
            <person name="Pawlowski K."/>
            <person name="Persson T."/>
            <person name="Vanden Heuvel B."/>
            <person name="Benson D."/>
            <person name="Woyke T."/>
        </authorList>
    </citation>
    <scope>NUCLEOTIDE SEQUENCE [LARGE SCALE GENOMIC DNA]</scope>
    <source>
        <strain evidence="3">4085684</strain>
    </source>
</reference>
<feature type="chain" id="PRO_5003374120" description="Lipoprotein" evidence="1">
    <location>
        <begin position="32"/>
        <end position="177"/>
    </location>
</feature>
<name>F8B677_9ACTN</name>
<feature type="signal peptide" evidence="1">
    <location>
        <begin position="1"/>
        <end position="31"/>
    </location>
</feature>
<organism evidence="2 3">
    <name type="scientific">Candidatus Protofrankia datiscae</name>
    <dbReference type="NCBI Taxonomy" id="2716812"/>
    <lineage>
        <taxon>Bacteria</taxon>
        <taxon>Bacillati</taxon>
        <taxon>Actinomycetota</taxon>
        <taxon>Actinomycetes</taxon>
        <taxon>Frankiales</taxon>
        <taxon>Frankiaceae</taxon>
        <taxon>Protofrankia</taxon>
    </lineage>
</organism>
<dbReference type="AlphaFoldDB" id="F8B677"/>
<accession>F8B677</accession>
<protein>
    <recommendedName>
        <fullName evidence="4">Lipoprotein</fullName>
    </recommendedName>
</protein>
<gene>
    <name evidence="2" type="ordered locus">FsymDg_0504</name>
</gene>
<keyword evidence="1" id="KW-0732">Signal</keyword>
<dbReference type="KEGG" id="fsy:FsymDg_0504"/>
<dbReference type="HOGENOM" id="CLU_118979_0_0_11"/>
<sequence length="177" mass="17703" precursor="true">MGRAGMLPRRRTAAAGAVGLALLLGGCGGSASDDVAVTVPEASVTGAGAGAGALPIDLPTDLVLPSQTAASAQPTPVVTTGVGALRGTLVPKHFPFPKDATPRLVSAEAQATTVALSGVAADDAIRYYRQSMPSAGYTFQQQNIADGQTTLTYTGYGQRVQVNAGGSQEVTLVFTGG</sequence>
<evidence type="ECO:0000313" key="3">
    <source>
        <dbReference type="Proteomes" id="UP000001549"/>
    </source>
</evidence>